<name>A0A401IFV6_APHSA</name>
<dbReference type="GO" id="GO:0042651">
    <property type="term" value="C:thylakoid membrane"/>
    <property type="evidence" value="ECO:0007669"/>
    <property type="project" value="InterPro"/>
</dbReference>
<sequence>MKECNLLSQFKKLLMLTMPLTETQWSPREEKIAQTAFDIAYRREVASMMAEVQRQAQGATNPDELWKLHDFLSARRHDLDGKYDFRSSMLIFVFAQLVKEHWLELGELEGLSSDKIAKVKALAVI</sequence>
<accession>A0A401IFV6</accession>
<dbReference type="Pfam" id="PF18032">
    <property type="entry name" value="FRP"/>
    <property type="match status" value="1"/>
</dbReference>
<dbReference type="Gene3D" id="6.10.140.1840">
    <property type="match status" value="1"/>
</dbReference>
<proteinExistence type="predicted"/>
<dbReference type="EMBL" id="BDQK01000006">
    <property type="protein sequence ID" value="GBF80158.1"/>
    <property type="molecule type" value="Genomic_DNA"/>
</dbReference>
<reference evidence="2" key="1">
    <citation type="submission" date="2017-05" db="EMBL/GenBank/DDBJ databases">
        <title>Physiological properties and genetic analysis related to exopolysaccharide production of fresh-water unicellular cyanobacterium Aphanothece sacrum, Suizenji Nori, that has been cultured as a food source in Japan.</title>
        <authorList>
            <person name="Kanesaki Y."/>
            <person name="Yoshikawa S."/>
            <person name="Ohki K."/>
        </authorList>
    </citation>
    <scope>NUCLEOTIDE SEQUENCE [LARGE SCALE GENOMIC DNA]</scope>
    <source>
        <strain evidence="2">FPU1</strain>
    </source>
</reference>
<evidence type="ECO:0000313" key="1">
    <source>
        <dbReference type="EMBL" id="GBF80158.1"/>
    </source>
</evidence>
<dbReference type="InterPro" id="IPR041601">
    <property type="entry name" value="FRP"/>
</dbReference>
<evidence type="ECO:0000313" key="2">
    <source>
        <dbReference type="Proteomes" id="UP000287247"/>
    </source>
</evidence>
<organism evidence="1 2">
    <name type="scientific">Aphanothece sacrum FPU1</name>
    <dbReference type="NCBI Taxonomy" id="1920663"/>
    <lineage>
        <taxon>Bacteria</taxon>
        <taxon>Bacillati</taxon>
        <taxon>Cyanobacteriota</taxon>
        <taxon>Cyanophyceae</taxon>
        <taxon>Oscillatoriophycideae</taxon>
        <taxon>Chroococcales</taxon>
        <taxon>Aphanothecaceae</taxon>
        <taxon>Aphanothece</taxon>
    </lineage>
</organism>
<keyword evidence="2" id="KW-1185">Reference proteome</keyword>
<gene>
    <name evidence="1" type="ORF">AsFPU1_1559</name>
</gene>
<dbReference type="AlphaFoldDB" id="A0A401IFV6"/>
<comment type="caution">
    <text evidence="1">The sequence shown here is derived from an EMBL/GenBank/DDBJ whole genome shotgun (WGS) entry which is preliminary data.</text>
</comment>
<dbReference type="InterPro" id="IPR053747">
    <property type="entry name" value="Fluoresc_Recovery_Reg"/>
</dbReference>
<protein>
    <submittedName>
        <fullName evidence="1">Fluorescence recovery protein RFP</fullName>
    </submittedName>
</protein>
<dbReference type="Proteomes" id="UP000287247">
    <property type="component" value="Unassembled WGS sequence"/>
</dbReference>